<dbReference type="KEGG" id="llu:AKJ09_10712"/>
<keyword evidence="2" id="KW-1185">Reference proteome</keyword>
<evidence type="ECO:0000313" key="2">
    <source>
        <dbReference type="Proteomes" id="UP000064967"/>
    </source>
</evidence>
<organism evidence="1 2">
    <name type="scientific">Labilithrix luteola</name>
    <dbReference type="NCBI Taxonomy" id="1391654"/>
    <lineage>
        <taxon>Bacteria</taxon>
        <taxon>Pseudomonadati</taxon>
        <taxon>Myxococcota</taxon>
        <taxon>Polyangia</taxon>
        <taxon>Polyangiales</taxon>
        <taxon>Labilitrichaceae</taxon>
        <taxon>Labilithrix</taxon>
    </lineage>
</organism>
<dbReference type="Proteomes" id="UP000064967">
    <property type="component" value="Chromosome"/>
</dbReference>
<evidence type="ECO:0000313" key="1">
    <source>
        <dbReference type="EMBL" id="AKV04049.1"/>
    </source>
</evidence>
<name>A0A0K1QE60_9BACT</name>
<protein>
    <submittedName>
        <fullName evidence="1">Uncharacterized protein</fullName>
    </submittedName>
</protein>
<reference evidence="1 2" key="1">
    <citation type="submission" date="2015-08" db="EMBL/GenBank/DDBJ databases">
        <authorList>
            <person name="Babu N.S."/>
            <person name="Beckwith C.J."/>
            <person name="Beseler K.G."/>
            <person name="Brison A."/>
            <person name="Carone J.V."/>
            <person name="Caskin T.P."/>
            <person name="Diamond M."/>
            <person name="Durham M.E."/>
            <person name="Foxe J.M."/>
            <person name="Go M."/>
            <person name="Henderson B.A."/>
            <person name="Jones I.B."/>
            <person name="McGettigan J.A."/>
            <person name="Micheletti S.J."/>
            <person name="Nasrallah M.E."/>
            <person name="Ortiz D."/>
            <person name="Piller C.R."/>
            <person name="Privatt S.R."/>
            <person name="Schneider S.L."/>
            <person name="Sharp S."/>
            <person name="Smith T.C."/>
            <person name="Stanton J.D."/>
            <person name="Ullery H.E."/>
            <person name="Wilson R.J."/>
            <person name="Serrano M.G."/>
            <person name="Buck G."/>
            <person name="Lee V."/>
            <person name="Wang Y."/>
            <person name="Carvalho R."/>
            <person name="Voegtly L."/>
            <person name="Shi R."/>
            <person name="Duckworth R."/>
            <person name="Johnson A."/>
            <person name="Loviza R."/>
            <person name="Walstead R."/>
            <person name="Shah Z."/>
            <person name="Kiflezghi M."/>
            <person name="Wade K."/>
            <person name="Ball S.L."/>
            <person name="Bradley K.W."/>
            <person name="Asai D.J."/>
            <person name="Bowman C.A."/>
            <person name="Russell D.A."/>
            <person name="Pope W.H."/>
            <person name="Jacobs-Sera D."/>
            <person name="Hendrix R.W."/>
            <person name="Hatfull G.F."/>
        </authorList>
    </citation>
    <scope>NUCLEOTIDE SEQUENCE [LARGE SCALE GENOMIC DNA]</scope>
    <source>
        <strain evidence="1 2">DSM 27648</strain>
    </source>
</reference>
<gene>
    <name evidence="1" type="ORF">AKJ09_10712</name>
</gene>
<accession>A0A0K1QE60</accession>
<dbReference type="STRING" id="1391654.AKJ09_10712"/>
<sequence>MHEVRVQASNIRNRSRTERFCTRKRRRGDDAHHAHRGLITRGPARANTFQSHATVVLGMCAACHLRHSRDLVFRRERRREVLIEDCDEHVAIARTHGVIE</sequence>
<dbReference type="AlphaFoldDB" id="A0A0K1QE60"/>
<proteinExistence type="predicted"/>
<dbReference type="EMBL" id="CP012333">
    <property type="protein sequence ID" value="AKV04049.1"/>
    <property type="molecule type" value="Genomic_DNA"/>
</dbReference>